<dbReference type="GO" id="GO:0005737">
    <property type="term" value="C:cytoplasm"/>
    <property type="evidence" value="ECO:0007669"/>
    <property type="project" value="TreeGrafter"/>
</dbReference>
<evidence type="ECO:0000313" key="3">
    <source>
        <dbReference type="Proteomes" id="UP000000639"/>
    </source>
</evidence>
<dbReference type="SUPFAM" id="SSF56300">
    <property type="entry name" value="Metallo-dependent phosphatases"/>
    <property type="match status" value="1"/>
</dbReference>
<accession>A1SW19</accession>
<dbReference type="AlphaFoldDB" id="A1SW19"/>
<dbReference type="Pfam" id="PF00149">
    <property type="entry name" value="Metallophos"/>
    <property type="match status" value="1"/>
</dbReference>
<dbReference type="EMBL" id="CP000510">
    <property type="protein sequence ID" value="ABM03684.1"/>
    <property type="molecule type" value="Genomic_DNA"/>
</dbReference>
<dbReference type="InterPro" id="IPR004843">
    <property type="entry name" value="Calcineurin-like_PHP"/>
</dbReference>
<dbReference type="PANTHER" id="PTHR42850:SF7">
    <property type="entry name" value="BIS(5'-NUCLEOSYL)-TETRAPHOSPHATASE PRPE [ASYMMETRICAL]"/>
    <property type="match status" value="1"/>
</dbReference>
<name>A1SW19_PSYIN</name>
<dbReference type="Proteomes" id="UP000000639">
    <property type="component" value="Chromosome"/>
</dbReference>
<feature type="domain" description="Calcineurin-like phosphoesterase" evidence="1">
    <location>
        <begin position="9"/>
        <end position="141"/>
    </location>
</feature>
<dbReference type="PANTHER" id="PTHR42850">
    <property type="entry name" value="METALLOPHOSPHOESTERASE"/>
    <property type="match status" value="1"/>
</dbReference>
<dbReference type="InterPro" id="IPR050126">
    <property type="entry name" value="Ap4A_hydrolase"/>
</dbReference>
<dbReference type="OrthoDB" id="9807890at2"/>
<dbReference type="InterPro" id="IPR029052">
    <property type="entry name" value="Metallo-depent_PP-like"/>
</dbReference>
<reference evidence="2 3" key="1">
    <citation type="submission" date="2007-01" db="EMBL/GenBank/DDBJ databases">
        <title>Complete sequence of Psychromonas ingrahamii 37.</title>
        <authorList>
            <consortium name="US DOE Joint Genome Institute"/>
            <person name="Copeland A."/>
            <person name="Lucas S."/>
            <person name="Lapidus A."/>
            <person name="Barry K."/>
            <person name="Detter J.C."/>
            <person name="Glavina del Rio T."/>
            <person name="Hammon N."/>
            <person name="Israni S."/>
            <person name="Dalin E."/>
            <person name="Tice H."/>
            <person name="Pitluck S."/>
            <person name="Thompson L.S."/>
            <person name="Brettin T."/>
            <person name="Bruce D."/>
            <person name="Han C."/>
            <person name="Tapia R."/>
            <person name="Schmutz J."/>
            <person name="Larimer F."/>
            <person name="Land M."/>
            <person name="Hauser L."/>
            <person name="Kyrpides N."/>
            <person name="Ivanova N."/>
            <person name="Staley J."/>
            <person name="Richardson P."/>
        </authorList>
    </citation>
    <scope>NUCLEOTIDE SEQUENCE [LARGE SCALE GENOMIC DNA]</scope>
    <source>
        <strain evidence="2 3">37</strain>
    </source>
</reference>
<dbReference type="Gene3D" id="3.60.21.10">
    <property type="match status" value="1"/>
</dbReference>
<evidence type="ECO:0000259" key="1">
    <source>
        <dbReference type="Pfam" id="PF00149"/>
    </source>
</evidence>
<gene>
    <name evidence="2" type="ordered locus">Ping_1910</name>
</gene>
<dbReference type="HOGENOM" id="CLU_055439_0_0_6"/>
<sequence>MTTNTQIERLYFIGDIHGQQEKLAQLLECINFEPHQPATNHQLVFIGDLIDNAPGFSGNHIALLNQVKTLTDQKQAHCILGNHEFNAVGWALKKADGSFLRPHTKNNYLQHQAFLTAVGEDSLEHQQWINWFKQLPLFLDFTTVRAIHACWDNDAINAIQPYLNKDNSLKEAHWHNAFDKQHELYALCETLLKGPEQTMPVGQFFVDKTGKKRTQQRIEWWHDYHLQKNAKPVLIGHYTLNGYPAKKSQSVVCVDYNAAKGDNPLVAYEVCLSAESAINFGDECNFHYINKASYANAI</sequence>
<dbReference type="STRING" id="357804.Ping_1910"/>
<protein>
    <recommendedName>
        <fullName evidence="1">Calcineurin-like phosphoesterase domain-containing protein</fullName>
    </recommendedName>
</protein>
<dbReference type="GO" id="GO:0016791">
    <property type="term" value="F:phosphatase activity"/>
    <property type="evidence" value="ECO:0007669"/>
    <property type="project" value="TreeGrafter"/>
</dbReference>
<proteinExistence type="predicted"/>
<dbReference type="eggNOG" id="COG0639">
    <property type="taxonomic scope" value="Bacteria"/>
</dbReference>
<organism evidence="2 3">
    <name type="scientific">Psychromonas ingrahamii (strain DSM 17664 / CCUG 51855 / 37)</name>
    <dbReference type="NCBI Taxonomy" id="357804"/>
    <lineage>
        <taxon>Bacteria</taxon>
        <taxon>Pseudomonadati</taxon>
        <taxon>Pseudomonadota</taxon>
        <taxon>Gammaproteobacteria</taxon>
        <taxon>Alteromonadales</taxon>
        <taxon>Psychromonadaceae</taxon>
        <taxon>Psychromonas</taxon>
    </lineage>
</organism>
<evidence type="ECO:0000313" key="2">
    <source>
        <dbReference type="EMBL" id="ABM03684.1"/>
    </source>
</evidence>
<keyword evidence="3" id="KW-1185">Reference proteome</keyword>
<dbReference type="RefSeq" id="WP_011770244.1">
    <property type="nucleotide sequence ID" value="NC_008709.1"/>
</dbReference>
<dbReference type="KEGG" id="pin:Ping_1910"/>